<dbReference type="PANTHER" id="PTHR42734">
    <property type="entry name" value="METAL TRANSPORT SYSTEM ATP-BINDING PROTEIN TM_0124-RELATED"/>
    <property type="match status" value="1"/>
</dbReference>
<keyword evidence="2" id="KW-0813">Transport</keyword>
<sequence length="245" mass="26797">MTAEGSSLLPALTITDLTVAYHETPVLWDLSLTVPAGSITGVVGPNGAGKSTLVKTIMGIVPAAGGDVRIFGSISDKARRRVGYVPQRASVDWDFPATVLDVVLMGCYGRLGWFRRPRKSDLERAREALDTLGLTDLEHRPISELSGGQQQRTFLARALLQNADLYLMDEPFQGVDATTERAIAMVMRRMQQEGKTLLVVHHNLQTVETYFDSLIMLNVRLIAHGPVAEVFTEQSLRATYGGGFP</sequence>
<gene>
    <name evidence="6" type="ORF">SAMN05920897_11626</name>
</gene>
<dbReference type="FunFam" id="3.40.50.300:FF:000134">
    <property type="entry name" value="Iron-enterobactin ABC transporter ATP-binding protein"/>
    <property type="match status" value="1"/>
</dbReference>
<proteinExistence type="inferred from homology"/>
<name>A0A1N6VYK7_9SPIO</name>
<reference evidence="6 7" key="1">
    <citation type="submission" date="2017-01" db="EMBL/GenBank/DDBJ databases">
        <authorList>
            <person name="Mah S.A."/>
            <person name="Swanson W.J."/>
            <person name="Moy G.W."/>
            <person name="Vacquier V.D."/>
        </authorList>
    </citation>
    <scope>NUCLEOTIDE SEQUENCE [LARGE SCALE GENOMIC DNA]</scope>
    <source>
        <strain evidence="6 7">ASpG1</strain>
    </source>
</reference>
<dbReference type="PANTHER" id="PTHR42734:SF5">
    <property type="entry name" value="IRON TRANSPORT SYSTEM ATP-BINDING PROTEIN HI_0361-RELATED"/>
    <property type="match status" value="1"/>
</dbReference>
<dbReference type="STRING" id="159291.SAMN05920897_11626"/>
<evidence type="ECO:0000259" key="5">
    <source>
        <dbReference type="PROSITE" id="PS50893"/>
    </source>
</evidence>
<dbReference type="InterPro" id="IPR050153">
    <property type="entry name" value="Metal_Ion_Import_ABC"/>
</dbReference>
<dbReference type="InterPro" id="IPR003593">
    <property type="entry name" value="AAA+_ATPase"/>
</dbReference>
<dbReference type="EMBL" id="FTMS01000016">
    <property type="protein sequence ID" value="SIQ82963.1"/>
    <property type="molecule type" value="Genomic_DNA"/>
</dbReference>
<dbReference type="SMART" id="SM00382">
    <property type="entry name" value="AAA"/>
    <property type="match status" value="1"/>
</dbReference>
<evidence type="ECO:0000313" key="7">
    <source>
        <dbReference type="Proteomes" id="UP000186400"/>
    </source>
</evidence>
<accession>A0A1N6VYK7</accession>
<evidence type="ECO:0000256" key="4">
    <source>
        <dbReference type="ARBA" id="ARBA00022840"/>
    </source>
</evidence>
<evidence type="ECO:0000313" key="6">
    <source>
        <dbReference type="EMBL" id="SIQ82963.1"/>
    </source>
</evidence>
<keyword evidence="7" id="KW-1185">Reference proteome</keyword>
<dbReference type="InterPro" id="IPR027417">
    <property type="entry name" value="P-loop_NTPase"/>
</dbReference>
<evidence type="ECO:0000256" key="3">
    <source>
        <dbReference type="ARBA" id="ARBA00022741"/>
    </source>
</evidence>
<dbReference type="CDD" id="cd03235">
    <property type="entry name" value="ABC_Metallic_Cations"/>
    <property type="match status" value="1"/>
</dbReference>
<keyword evidence="3" id="KW-0547">Nucleotide-binding</keyword>
<dbReference type="AlphaFoldDB" id="A0A1N6VYK7"/>
<comment type="similarity">
    <text evidence="1">Belongs to the ABC transporter superfamily.</text>
</comment>
<evidence type="ECO:0000256" key="2">
    <source>
        <dbReference type="ARBA" id="ARBA00022448"/>
    </source>
</evidence>
<organism evidence="6 7">
    <name type="scientific">Alkalispirochaeta americana</name>
    <dbReference type="NCBI Taxonomy" id="159291"/>
    <lineage>
        <taxon>Bacteria</taxon>
        <taxon>Pseudomonadati</taxon>
        <taxon>Spirochaetota</taxon>
        <taxon>Spirochaetia</taxon>
        <taxon>Spirochaetales</taxon>
        <taxon>Spirochaetaceae</taxon>
        <taxon>Alkalispirochaeta</taxon>
    </lineage>
</organism>
<keyword evidence="4 6" id="KW-0067">ATP-binding</keyword>
<dbReference type="InterPro" id="IPR003439">
    <property type="entry name" value="ABC_transporter-like_ATP-bd"/>
</dbReference>
<protein>
    <submittedName>
        <fullName evidence="6">Manganese/zinc/iron transport system ATP-binding protein</fullName>
    </submittedName>
</protein>
<dbReference type="Proteomes" id="UP000186400">
    <property type="component" value="Unassembled WGS sequence"/>
</dbReference>
<feature type="domain" description="ABC transporter" evidence="5">
    <location>
        <begin position="12"/>
        <end position="244"/>
    </location>
</feature>
<dbReference type="SUPFAM" id="SSF52540">
    <property type="entry name" value="P-loop containing nucleoside triphosphate hydrolases"/>
    <property type="match status" value="1"/>
</dbReference>
<dbReference type="GO" id="GO:0016887">
    <property type="term" value="F:ATP hydrolysis activity"/>
    <property type="evidence" value="ECO:0007669"/>
    <property type="project" value="InterPro"/>
</dbReference>
<dbReference type="GO" id="GO:0005524">
    <property type="term" value="F:ATP binding"/>
    <property type="evidence" value="ECO:0007669"/>
    <property type="project" value="UniProtKB-KW"/>
</dbReference>
<dbReference type="PROSITE" id="PS50893">
    <property type="entry name" value="ABC_TRANSPORTER_2"/>
    <property type="match status" value="1"/>
</dbReference>
<evidence type="ECO:0000256" key="1">
    <source>
        <dbReference type="ARBA" id="ARBA00005417"/>
    </source>
</evidence>
<dbReference type="Gene3D" id="3.40.50.300">
    <property type="entry name" value="P-loop containing nucleotide triphosphate hydrolases"/>
    <property type="match status" value="1"/>
</dbReference>
<dbReference type="Pfam" id="PF00005">
    <property type="entry name" value="ABC_tran"/>
    <property type="match status" value="1"/>
</dbReference>
<dbReference type="RefSeq" id="WP_076489509.1">
    <property type="nucleotide sequence ID" value="NZ_FTMS01000016.1"/>
</dbReference>